<reference evidence="3" key="1">
    <citation type="submission" date="2016-11" db="EMBL/GenBank/DDBJ databases">
        <authorList>
            <person name="Varghese N."/>
            <person name="Submissions S."/>
        </authorList>
    </citation>
    <scope>NUCLEOTIDE SEQUENCE [LARGE SCALE GENOMIC DNA]</scope>
    <source>
        <strain evidence="3">DSM 22363</strain>
    </source>
</reference>
<keyword evidence="3" id="KW-1185">Reference proteome</keyword>
<gene>
    <name evidence="2" type="ORF">SAMN02745824_0865</name>
</gene>
<proteinExistence type="predicted"/>
<protein>
    <submittedName>
        <fullName evidence="2">Uncharacterized protein</fullName>
    </submittedName>
</protein>
<dbReference type="AlphaFoldDB" id="A0A1N6CS27"/>
<evidence type="ECO:0000256" key="1">
    <source>
        <dbReference type="SAM" id="MobiDB-lite"/>
    </source>
</evidence>
<accession>A0A1N6CS27</accession>
<evidence type="ECO:0000313" key="3">
    <source>
        <dbReference type="Proteomes" id="UP000185192"/>
    </source>
</evidence>
<dbReference type="Proteomes" id="UP000185192">
    <property type="component" value="Unassembled WGS sequence"/>
</dbReference>
<dbReference type="EMBL" id="FSQW01000001">
    <property type="protein sequence ID" value="SIN61350.1"/>
    <property type="molecule type" value="Genomic_DNA"/>
</dbReference>
<name>A0A1N6CS27_9SPHN</name>
<evidence type="ECO:0000313" key="2">
    <source>
        <dbReference type="EMBL" id="SIN61350.1"/>
    </source>
</evidence>
<organism evidence="2 3">
    <name type="scientific">Parasphingorhabdus marina DSM 22363</name>
    <dbReference type="NCBI Taxonomy" id="1123272"/>
    <lineage>
        <taxon>Bacteria</taxon>
        <taxon>Pseudomonadati</taxon>
        <taxon>Pseudomonadota</taxon>
        <taxon>Alphaproteobacteria</taxon>
        <taxon>Sphingomonadales</taxon>
        <taxon>Sphingomonadaceae</taxon>
        <taxon>Parasphingorhabdus</taxon>
    </lineage>
</organism>
<feature type="region of interest" description="Disordered" evidence="1">
    <location>
        <begin position="34"/>
        <end position="67"/>
    </location>
</feature>
<feature type="compositionally biased region" description="Basic and acidic residues" evidence="1">
    <location>
        <begin position="44"/>
        <end position="61"/>
    </location>
</feature>
<sequence>MQLEHDLRQCLETADGLKLRIAAIRINEALEELKSVREQGNGENRPKLASDARDHNRDRGSKKGAQF</sequence>